<reference evidence="1 2" key="2">
    <citation type="submission" date="2009-03" db="EMBL/GenBank/DDBJ databases">
        <title>Draft genome sequence of Coprococcus comes (ATCC 27758).</title>
        <authorList>
            <person name="Sudarsanam P."/>
            <person name="Ley R."/>
            <person name="Guruge J."/>
            <person name="Turnbaugh P.J."/>
            <person name="Mahowald M."/>
            <person name="Liep D."/>
            <person name="Gordon J."/>
        </authorList>
    </citation>
    <scope>NUCLEOTIDE SEQUENCE [LARGE SCALE GENOMIC DNA]</scope>
    <source>
        <strain evidence="1 2">ATCC 27758</strain>
    </source>
</reference>
<evidence type="ECO:0000313" key="1">
    <source>
        <dbReference type="EMBL" id="EEG88605.1"/>
    </source>
</evidence>
<dbReference type="AlphaFoldDB" id="C0BDQ9"/>
<comment type="caution">
    <text evidence="1">The sequence shown here is derived from an EMBL/GenBank/DDBJ whole genome shotgun (WGS) entry which is preliminary data.</text>
</comment>
<proteinExistence type="predicted"/>
<sequence>MEKMPELAVQIKSLQDEIAVNKEMIEKIIDRRDLPAVWKESEPWK</sequence>
<protein>
    <submittedName>
        <fullName evidence="1">Uncharacterized protein</fullName>
    </submittedName>
</protein>
<organism evidence="1 2">
    <name type="scientific">Coprococcus comes ATCC 27758</name>
    <dbReference type="NCBI Taxonomy" id="470146"/>
    <lineage>
        <taxon>Bacteria</taxon>
        <taxon>Bacillati</taxon>
        <taxon>Bacillota</taxon>
        <taxon>Clostridia</taxon>
        <taxon>Lachnospirales</taxon>
        <taxon>Lachnospiraceae</taxon>
        <taxon>Coprococcus</taxon>
    </lineage>
</organism>
<name>C0BDQ9_9FIRM</name>
<dbReference type="Proteomes" id="UP000003793">
    <property type="component" value="Unassembled WGS sequence"/>
</dbReference>
<evidence type="ECO:0000313" key="2">
    <source>
        <dbReference type="Proteomes" id="UP000003793"/>
    </source>
</evidence>
<dbReference type="EMBL" id="ABVR01000043">
    <property type="protein sequence ID" value="EEG88605.1"/>
    <property type="molecule type" value="Genomic_DNA"/>
</dbReference>
<accession>C0BDQ9</accession>
<reference evidence="1 2" key="1">
    <citation type="submission" date="2009-02" db="EMBL/GenBank/DDBJ databases">
        <authorList>
            <person name="Fulton L."/>
            <person name="Clifton S."/>
            <person name="Fulton B."/>
            <person name="Xu J."/>
            <person name="Minx P."/>
            <person name="Pepin K.H."/>
            <person name="Johnson M."/>
            <person name="Bhonagiri V."/>
            <person name="Nash W.E."/>
            <person name="Mardis E.R."/>
            <person name="Wilson R.K."/>
        </authorList>
    </citation>
    <scope>NUCLEOTIDE SEQUENCE [LARGE SCALE GENOMIC DNA]</scope>
    <source>
        <strain evidence="1 2">ATCC 27758</strain>
    </source>
</reference>
<dbReference type="HOGENOM" id="CLU_3198557_0_0_9"/>
<gene>
    <name evidence="1" type="ORF">COPCOM_03313</name>
</gene>